<dbReference type="EMBL" id="FN545172">
    <property type="protein sequence ID" value="CBA72112.1"/>
    <property type="molecule type" value="Genomic_DNA"/>
</dbReference>
<keyword evidence="1" id="KW-0812">Transmembrane</keyword>
<keyword evidence="1" id="KW-0472">Membrane</keyword>
<proteinExistence type="predicted"/>
<protein>
    <submittedName>
        <fullName evidence="2">Uncharacterized protein</fullName>
    </submittedName>
</protein>
<gene>
    <name evidence="2" type="ORF">ARN_08170</name>
</gene>
<sequence length="62" mass="7279">FYIINKIYKVIKKAVKNIFLMDVFNCYIKEIRIMAMIINIANIELLAAILSSLFLLIISHYL</sequence>
<evidence type="ECO:0000256" key="1">
    <source>
        <dbReference type="SAM" id="Phobius"/>
    </source>
</evidence>
<name>D2TXJ4_9GAMM</name>
<feature type="transmembrane region" description="Helical" evidence="1">
    <location>
        <begin position="37"/>
        <end position="58"/>
    </location>
</feature>
<accession>D2TXJ4</accession>
<reference evidence="2" key="1">
    <citation type="journal article" date="2010" name="Insect Mol. Biol.">
        <title>The draft genome sequence of Arsenophonus nasoniae, son-killer bacterium of Nasonia vitripennis, reveals genes associated with virulence and symbiosis.</title>
        <authorList>
            <person name="Wilkes T."/>
            <person name="Darby A.C."/>
            <person name="Choi J."/>
            <person name="Colborne J.K."/>
            <person name="Werren J.H."/>
            <person name="Hurst G.D.D."/>
        </authorList>
    </citation>
    <scope>NUCLEOTIDE SEQUENCE</scope>
</reference>
<organism evidence="2">
    <name type="scientific">Arsenophonus nasoniae</name>
    <name type="common">son-killer infecting Nasonia vitripennis</name>
    <dbReference type="NCBI Taxonomy" id="638"/>
    <lineage>
        <taxon>Bacteria</taxon>
        <taxon>Pseudomonadati</taxon>
        <taxon>Pseudomonadota</taxon>
        <taxon>Gammaproteobacteria</taxon>
        <taxon>Enterobacterales</taxon>
        <taxon>Morganellaceae</taxon>
        <taxon>Arsenophonus</taxon>
    </lineage>
</organism>
<dbReference type="AlphaFoldDB" id="D2TXJ4"/>
<keyword evidence="1" id="KW-1133">Transmembrane helix</keyword>
<feature type="non-terminal residue" evidence="2">
    <location>
        <position position="1"/>
    </location>
</feature>
<evidence type="ECO:0000313" key="2">
    <source>
        <dbReference type="EMBL" id="CBA72112.1"/>
    </source>
</evidence>